<gene>
    <name evidence="18" type="primary">nnrE</name>
    <name evidence="17" type="synonym">nnrD</name>
    <name evidence="22" type="ORF">IM725_07900</name>
</gene>
<comment type="similarity">
    <text evidence="3 19">In the N-terminal section; belongs to the NnrE/AIBP family.</text>
</comment>
<dbReference type="SUPFAM" id="SSF64153">
    <property type="entry name" value="YjeF N-terminal domain-like"/>
    <property type="match status" value="1"/>
</dbReference>
<dbReference type="EC" id="4.2.1.136" evidence="19"/>
<comment type="catalytic activity">
    <reaction evidence="16 17 19">
        <text>(6S)-NADPHX + ADP = AMP + phosphate + NADPH + H(+)</text>
        <dbReference type="Rhea" id="RHEA:32235"/>
        <dbReference type="ChEBI" id="CHEBI:15378"/>
        <dbReference type="ChEBI" id="CHEBI:43474"/>
        <dbReference type="ChEBI" id="CHEBI:57783"/>
        <dbReference type="ChEBI" id="CHEBI:64076"/>
        <dbReference type="ChEBI" id="CHEBI:456215"/>
        <dbReference type="ChEBI" id="CHEBI:456216"/>
        <dbReference type="EC" id="4.2.1.136"/>
    </reaction>
</comment>
<dbReference type="InterPro" id="IPR029056">
    <property type="entry name" value="Ribokinase-like"/>
</dbReference>
<feature type="binding site" evidence="18">
    <location>
        <begin position="129"/>
        <end position="135"/>
    </location>
    <ligand>
        <name>(6S)-NADPHX</name>
        <dbReference type="ChEBI" id="CHEBI:64076"/>
    </ligand>
</feature>
<comment type="similarity">
    <text evidence="17">Belongs to the NnrD/CARKD family.</text>
</comment>
<keyword evidence="11 18" id="KW-0413">Isomerase</keyword>
<feature type="binding site" evidence="18">
    <location>
        <position position="158"/>
    </location>
    <ligand>
        <name>(6S)-NADPHX</name>
        <dbReference type="ChEBI" id="CHEBI:64076"/>
    </ligand>
</feature>
<comment type="cofactor">
    <cofactor evidence="17">
        <name>Mg(2+)</name>
        <dbReference type="ChEBI" id="CHEBI:18420"/>
    </cofactor>
</comment>
<comment type="catalytic activity">
    <reaction evidence="1 18 19">
        <text>(6R)-NADHX = (6S)-NADHX</text>
        <dbReference type="Rhea" id="RHEA:32215"/>
        <dbReference type="ChEBI" id="CHEBI:64074"/>
        <dbReference type="ChEBI" id="CHEBI:64075"/>
        <dbReference type="EC" id="5.1.99.6"/>
    </reaction>
</comment>
<keyword evidence="13" id="KW-0511">Multifunctional enzyme</keyword>
<comment type="function">
    <text evidence="14 19">Bifunctional enzyme that catalyzes the epimerization of the S- and R-forms of NAD(P)HX and the dehydration of the S-form of NAD(P)HX at the expense of ADP, which is converted to AMP. This allows the repair of both epimers of NAD(P)HX, a damaged form of NAD(P)H that is a result of enzymatic or heat-dependent hydration.</text>
</comment>
<keyword evidence="10 17" id="KW-0520">NAD</keyword>
<feature type="binding site" evidence="18">
    <location>
        <begin position="64"/>
        <end position="68"/>
    </location>
    <ligand>
        <name>(6S)-NADPHX</name>
        <dbReference type="ChEBI" id="CHEBI:64076"/>
    </ligand>
</feature>
<dbReference type="NCBIfam" id="TIGR00197">
    <property type="entry name" value="yjeF_nterm"/>
    <property type="match status" value="1"/>
</dbReference>
<dbReference type="CDD" id="cd01171">
    <property type="entry name" value="YXKO-related"/>
    <property type="match status" value="1"/>
</dbReference>
<keyword evidence="23" id="KW-1185">Reference proteome</keyword>
<evidence type="ECO:0000256" key="17">
    <source>
        <dbReference type="HAMAP-Rule" id="MF_01965"/>
    </source>
</evidence>
<comment type="catalytic activity">
    <reaction evidence="2 18 19">
        <text>(6R)-NADPHX = (6S)-NADPHX</text>
        <dbReference type="Rhea" id="RHEA:32227"/>
        <dbReference type="ChEBI" id="CHEBI:64076"/>
        <dbReference type="ChEBI" id="CHEBI:64077"/>
        <dbReference type="EC" id="5.1.99.6"/>
    </reaction>
</comment>
<evidence type="ECO:0000256" key="2">
    <source>
        <dbReference type="ARBA" id="ARBA00000909"/>
    </source>
</evidence>
<comment type="similarity">
    <text evidence="4 19">In the C-terminal section; belongs to the NnrD/CARKD family.</text>
</comment>
<evidence type="ECO:0000256" key="5">
    <source>
        <dbReference type="ARBA" id="ARBA00022723"/>
    </source>
</evidence>
<dbReference type="PANTHER" id="PTHR12592">
    <property type="entry name" value="ATP-DEPENDENT (S)-NAD(P)H-HYDRATE DEHYDRATASE FAMILY MEMBER"/>
    <property type="match status" value="1"/>
</dbReference>
<feature type="binding site" evidence="17">
    <location>
        <position position="359"/>
    </location>
    <ligand>
        <name>(6S)-NADPHX</name>
        <dbReference type="ChEBI" id="CHEBI:64076"/>
    </ligand>
</feature>
<evidence type="ECO:0000259" key="21">
    <source>
        <dbReference type="PROSITE" id="PS51385"/>
    </source>
</evidence>
<comment type="function">
    <text evidence="18">Catalyzes the epimerization of the S- and R-forms of NAD(P)HX, a damaged form of NAD(P)H that is a result of enzymatic or heat-dependent hydration. This is a prerequisite for the S-specific NAD(P)H-hydrate dehydratase to allow the repair of both epimers of NAD(P)HX.</text>
</comment>
<dbReference type="InterPro" id="IPR000631">
    <property type="entry name" value="CARKD"/>
</dbReference>
<feature type="binding site" evidence="17">
    <location>
        <position position="425"/>
    </location>
    <ligand>
        <name>AMP</name>
        <dbReference type="ChEBI" id="CHEBI:456215"/>
    </ligand>
</feature>
<keyword evidence="9 18" id="KW-0630">Potassium</keyword>
<dbReference type="InterPro" id="IPR004443">
    <property type="entry name" value="YjeF_N_dom"/>
</dbReference>
<evidence type="ECO:0000256" key="14">
    <source>
        <dbReference type="ARBA" id="ARBA00025153"/>
    </source>
</evidence>
<keyword evidence="8 17" id="KW-0521">NADP</keyword>
<evidence type="ECO:0000256" key="15">
    <source>
        <dbReference type="ARBA" id="ARBA00048238"/>
    </source>
</evidence>
<dbReference type="Pfam" id="PF03853">
    <property type="entry name" value="YjeF_N"/>
    <property type="match status" value="1"/>
</dbReference>
<evidence type="ECO:0000256" key="11">
    <source>
        <dbReference type="ARBA" id="ARBA00023235"/>
    </source>
</evidence>
<dbReference type="InterPro" id="IPR017953">
    <property type="entry name" value="Carbohydrate_kinase_pred_CS"/>
</dbReference>
<feature type="binding site" evidence="18">
    <location>
        <position position="65"/>
    </location>
    <ligand>
        <name>K(+)</name>
        <dbReference type="ChEBI" id="CHEBI:29103"/>
    </ligand>
</feature>
<evidence type="ECO:0000256" key="13">
    <source>
        <dbReference type="ARBA" id="ARBA00023268"/>
    </source>
</evidence>
<feature type="binding site" evidence="17">
    <location>
        <position position="303"/>
    </location>
    <ligand>
        <name>(6S)-NADPHX</name>
        <dbReference type="ChEBI" id="CHEBI:64076"/>
    </ligand>
</feature>
<feature type="binding site" evidence="17">
    <location>
        <position position="426"/>
    </location>
    <ligand>
        <name>(6S)-NADPHX</name>
        <dbReference type="ChEBI" id="CHEBI:64076"/>
    </ligand>
</feature>
<evidence type="ECO:0000256" key="16">
    <source>
        <dbReference type="ARBA" id="ARBA00049209"/>
    </source>
</evidence>
<reference evidence="22 23" key="1">
    <citation type="submission" date="2020-10" db="EMBL/GenBank/DDBJ databases">
        <title>Draft genome of Ramlibacter aquaticus LMG 30558.</title>
        <authorList>
            <person name="Props R."/>
        </authorList>
    </citation>
    <scope>NUCLEOTIDE SEQUENCE [LARGE SCALE GENOMIC DNA]</scope>
    <source>
        <strain evidence="22 23">LMG 30558</strain>
    </source>
</reference>
<comment type="function">
    <text evidence="17">Catalyzes the dehydration of the S-form of NAD(P)HX at the expense of ADP, which is converted to AMP. Together with NAD(P)HX epimerase, which catalyzes the epimerization of the S- and R-forms, the enzyme allows the repair of both epimers of NAD(P)HX, a damaged form of NAD(P)H that is a result of enzymatic or heat-dependent hydration.</text>
</comment>
<evidence type="ECO:0000259" key="20">
    <source>
        <dbReference type="PROSITE" id="PS51383"/>
    </source>
</evidence>
<feature type="domain" description="YjeF N-terminal" evidence="21">
    <location>
        <begin position="18"/>
        <end position="213"/>
    </location>
</feature>
<dbReference type="HAMAP" id="MF_01966">
    <property type="entry name" value="NADHX_epimerase"/>
    <property type="match status" value="1"/>
</dbReference>
<dbReference type="PANTHER" id="PTHR12592:SF0">
    <property type="entry name" value="ATP-DEPENDENT (S)-NAD(P)H-HYDRATE DEHYDRATASE"/>
    <property type="match status" value="1"/>
</dbReference>
<evidence type="ECO:0000256" key="6">
    <source>
        <dbReference type="ARBA" id="ARBA00022741"/>
    </source>
</evidence>
<dbReference type="EMBL" id="JADDOJ010000023">
    <property type="protein sequence ID" value="MBE7940488.1"/>
    <property type="molecule type" value="Genomic_DNA"/>
</dbReference>
<protein>
    <recommendedName>
        <fullName evidence="19">Bifunctional NAD(P)H-hydrate repair enzyme</fullName>
    </recommendedName>
    <alternativeName>
        <fullName evidence="19">Nicotinamide nucleotide repair protein</fullName>
    </alternativeName>
    <domain>
        <recommendedName>
            <fullName evidence="19">ADP-dependent (S)-NAD(P)H-hydrate dehydratase</fullName>
            <ecNumber evidence="19">4.2.1.136</ecNumber>
        </recommendedName>
        <alternativeName>
            <fullName evidence="19">ADP-dependent NAD(P)HX dehydratase</fullName>
        </alternativeName>
    </domain>
    <domain>
        <recommendedName>
            <fullName evidence="19">NAD(P)H-hydrate epimerase</fullName>
            <ecNumber evidence="19">5.1.99.6</ecNumber>
        </recommendedName>
    </domain>
</protein>
<dbReference type="NCBIfam" id="TIGR00196">
    <property type="entry name" value="yjeF_cterm"/>
    <property type="match status" value="1"/>
</dbReference>
<feature type="binding site" evidence="18">
    <location>
        <position position="161"/>
    </location>
    <ligand>
        <name>K(+)</name>
        <dbReference type="ChEBI" id="CHEBI:29103"/>
    </ligand>
</feature>
<dbReference type="InterPro" id="IPR036652">
    <property type="entry name" value="YjeF_N_dom_sf"/>
</dbReference>
<dbReference type="SUPFAM" id="SSF53613">
    <property type="entry name" value="Ribokinase-like"/>
    <property type="match status" value="1"/>
</dbReference>
<keyword evidence="12 17" id="KW-0456">Lyase</keyword>
<evidence type="ECO:0000256" key="7">
    <source>
        <dbReference type="ARBA" id="ARBA00022840"/>
    </source>
</evidence>
<evidence type="ECO:0000256" key="3">
    <source>
        <dbReference type="ARBA" id="ARBA00006001"/>
    </source>
</evidence>
<dbReference type="EC" id="5.1.99.6" evidence="19"/>
<dbReference type="PIRSF" id="PIRSF017184">
    <property type="entry name" value="Nnr"/>
    <property type="match status" value="1"/>
</dbReference>
<comment type="subunit">
    <text evidence="17">Homotetramer.</text>
</comment>
<dbReference type="Gene3D" id="3.40.1190.20">
    <property type="match status" value="1"/>
</dbReference>
<evidence type="ECO:0000256" key="18">
    <source>
        <dbReference type="HAMAP-Rule" id="MF_01966"/>
    </source>
</evidence>
<sequence length="489" mass="49210">MRRITPDRPWPLHGNAGSRALEARTAAALPPNALMQRAGLSVARLALALAPHAQRFWLACGPGNNGGDGLEAALHLARWGKQPLVSWLGDAGRLPPDAQAALQRVRAAGIALADAPPGAHDFAIDALLGLGSARPLEGRMAEWAERMNSGGTPVLAVDLPSGLSADTGRGGGVRATHTLSLLTLKPGLFTGGGRDAAGEIWFDDLGADLAAEPPAARLIPQPGVMARPHDSHKGRFGDVAVVGGAPGMGGAALLAASAALHAGAGRVFCALLGEPMPLVPGQPELMLRDWASLDLAAMAVACGCGGGDAVRAVLPRVLSTARALVLDADALNAVAADAALHPLLAARPARGWSTVLTPHPLEAARLLGAATQAVQADRLASAQALADRFRCVAVLKGSGTVVAAPGQVPWINPTGTAALATGGTGDVLAGLLAARLAAGQDAFEAAGQGVFLHGAAADRWPVGHSLTAGALAKALSPRASDQAGIRQGC</sequence>
<evidence type="ECO:0000313" key="23">
    <source>
        <dbReference type="Proteomes" id="UP000715965"/>
    </source>
</evidence>
<comment type="caution">
    <text evidence="22">The sequence shown here is derived from an EMBL/GenBank/DDBJ whole genome shotgun (WGS) entry which is preliminary data.</text>
</comment>
<evidence type="ECO:0000256" key="12">
    <source>
        <dbReference type="ARBA" id="ARBA00023239"/>
    </source>
</evidence>
<feature type="binding site" evidence="17">
    <location>
        <position position="251"/>
    </location>
    <ligand>
        <name>(6S)-NADPHX</name>
        <dbReference type="ChEBI" id="CHEBI:64076"/>
    </ligand>
</feature>
<dbReference type="PROSITE" id="PS51383">
    <property type="entry name" value="YJEF_C_3"/>
    <property type="match status" value="1"/>
</dbReference>
<feature type="domain" description="YjeF C-terminal" evidence="20">
    <location>
        <begin position="216"/>
        <end position="482"/>
    </location>
</feature>
<dbReference type="Gene3D" id="3.40.50.10260">
    <property type="entry name" value="YjeF N-terminal domain"/>
    <property type="match status" value="1"/>
</dbReference>
<organism evidence="22 23">
    <name type="scientific">Ramlibacter aquaticus</name>
    <dbReference type="NCBI Taxonomy" id="2780094"/>
    <lineage>
        <taxon>Bacteria</taxon>
        <taxon>Pseudomonadati</taxon>
        <taxon>Pseudomonadota</taxon>
        <taxon>Betaproteobacteria</taxon>
        <taxon>Burkholderiales</taxon>
        <taxon>Comamonadaceae</taxon>
        <taxon>Ramlibacter</taxon>
    </lineage>
</organism>
<keyword evidence="6 17" id="KW-0547">Nucleotide-binding</keyword>
<feature type="binding site" evidence="18">
    <location>
        <position position="125"/>
    </location>
    <ligand>
        <name>K(+)</name>
        <dbReference type="ChEBI" id="CHEBI:29103"/>
    </ligand>
</feature>
<evidence type="ECO:0000256" key="4">
    <source>
        <dbReference type="ARBA" id="ARBA00009524"/>
    </source>
</evidence>
<comment type="caution">
    <text evidence="18">Lacks conserved residue(s) required for the propagation of feature annotation.</text>
</comment>
<evidence type="ECO:0000256" key="9">
    <source>
        <dbReference type="ARBA" id="ARBA00022958"/>
    </source>
</evidence>
<dbReference type="Proteomes" id="UP000715965">
    <property type="component" value="Unassembled WGS sequence"/>
</dbReference>
<keyword evidence="7 17" id="KW-0067">ATP-binding</keyword>
<evidence type="ECO:0000313" key="22">
    <source>
        <dbReference type="EMBL" id="MBE7940488.1"/>
    </source>
</evidence>
<dbReference type="RefSeq" id="WP_193780025.1">
    <property type="nucleotide sequence ID" value="NZ_JADDOJ010000023.1"/>
</dbReference>
<evidence type="ECO:0000256" key="19">
    <source>
        <dbReference type="PIRNR" id="PIRNR017184"/>
    </source>
</evidence>
<feature type="binding site" evidence="17">
    <location>
        <begin position="396"/>
        <end position="400"/>
    </location>
    <ligand>
        <name>AMP</name>
        <dbReference type="ChEBI" id="CHEBI:456215"/>
    </ligand>
</feature>
<comment type="cofactor">
    <cofactor evidence="18 19">
        <name>K(+)</name>
        <dbReference type="ChEBI" id="CHEBI:29103"/>
    </cofactor>
    <text evidence="18 19">Binds 1 potassium ion per subunit.</text>
</comment>
<comment type="catalytic activity">
    <reaction evidence="15 17 19">
        <text>(6S)-NADHX + ADP = AMP + phosphate + NADH + H(+)</text>
        <dbReference type="Rhea" id="RHEA:32223"/>
        <dbReference type="ChEBI" id="CHEBI:15378"/>
        <dbReference type="ChEBI" id="CHEBI:43474"/>
        <dbReference type="ChEBI" id="CHEBI:57945"/>
        <dbReference type="ChEBI" id="CHEBI:64074"/>
        <dbReference type="ChEBI" id="CHEBI:456215"/>
        <dbReference type="ChEBI" id="CHEBI:456216"/>
        <dbReference type="EC" id="4.2.1.136"/>
    </reaction>
</comment>
<dbReference type="HAMAP" id="MF_01965">
    <property type="entry name" value="NADHX_dehydratase"/>
    <property type="match status" value="1"/>
</dbReference>
<name>A0ABR9SDU4_9BURK</name>
<comment type="similarity">
    <text evidence="18">Belongs to the NnrE/AIBP family.</text>
</comment>
<dbReference type="PROSITE" id="PS51385">
    <property type="entry name" value="YJEF_N"/>
    <property type="match status" value="1"/>
</dbReference>
<evidence type="ECO:0000256" key="8">
    <source>
        <dbReference type="ARBA" id="ARBA00022857"/>
    </source>
</evidence>
<dbReference type="PROSITE" id="PS01050">
    <property type="entry name" value="YJEF_C_2"/>
    <property type="match status" value="1"/>
</dbReference>
<dbReference type="InterPro" id="IPR030677">
    <property type="entry name" value="Nnr"/>
</dbReference>
<evidence type="ECO:0000256" key="10">
    <source>
        <dbReference type="ARBA" id="ARBA00023027"/>
    </source>
</evidence>
<accession>A0ABR9SDU4</accession>
<keyword evidence="5 18" id="KW-0479">Metal-binding</keyword>
<evidence type="ECO:0000256" key="1">
    <source>
        <dbReference type="ARBA" id="ARBA00000013"/>
    </source>
</evidence>
<dbReference type="Pfam" id="PF01256">
    <property type="entry name" value="Carb_kinase"/>
    <property type="match status" value="1"/>
</dbReference>
<proteinExistence type="inferred from homology"/>